<dbReference type="GO" id="GO:0006526">
    <property type="term" value="P:L-arginine biosynthetic process"/>
    <property type="evidence" value="ECO:0007669"/>
    <property type="project" value="UniProtKB-KW"/>
</dbReference>
<gene>
    <name evidence="16" type="ORF">GNF81_15785</name>
</gene>
<dbReference type="GO" id="GO:0004087">
    <property type="term" value="F:carbamoyl-phosphate synthase (ammonia) activity"/>
    <property type="evidence" value="ECO:0007669"/>
    <property type="project" value="UniProtKB-EC"/>
</dbReference>
<comment type="pathway">
    <text evidence="2">Amino-acid biosynthesis; L-arginine biosynthesis.</text>
</comment>
<keyword evidence="13" id="KW-0464">Manganese</keyword>
<evidence type="ECO:0000256" key="7">
    <source>
        <dbReference type="ARBA" id="ARBA00022723"/>
    </source>
</evidence>
<evidence type="ECO:0000256" key="5">
    <source>
        <dbReference type="ARBA" id="ARBA00022598"/>
    </source>
</evidence>
<comment type="catalytic activity">
    <reaction evidence="14">
        <text>hydrogencarbonate + NH4(+) + 2 ATP = carbamoyl phosphate + 2 ADP + phosphate + 2 H(+)</text>
        <dbReference type="Rhea" id="RHEA:18029"/>
        <dbReference type="ChEBI" id="CHEBI:15378"/>
        <dbReference type="ChEBI" id="CHEBI:17544"/>
        <dbReference type="ChEBI" id="CHEBI:28938"/>
        <dbReference type="ChEBI" id="CHEBI:30616"/>
        <dbReference type="ChEBI" id="CHEBI:43474"/>
        <dbReference type="ChEBI" id="CHEBI:58228"/>
        <dbReference type="ChEBI" id="CHEBI:456216"/>
        <dbReference type="EC" id="6.3.4.16"/>
    </reaction>
</comment>
<comment type="caution">
    <text evidence="16">The sequence shown here is derived from an EMBL/GenBank/DDBJ whole genome shotgun (WGS) entry which is preliminary data.</text>
</comment>
<dbReference type="GO" id="GO:0005737">
    <property type="term" value="C:cytoplasm"/>
    <property type="evidence" value="ECO:0007669"/>
    <property type="project" value="TreeGrafter"/>
</dbReference>
<evidence type="ECO:0000256" key="6">
    <source>
        <dbReference type="ARBA" id="ARBA00022605"/>
    </source>
</evidence>
<dbReference type="SUPFAM" id="SSF52440">
    <property type="entry name" value="PreATP-grasp domain"/>
    <property type="match status" value="1"/>
</dbReference>
<feature type="non-terminal residue" evidence="16">
    <location>
        <position position="1"/>
    </location>
</feature>
<dbReference type="GO" id="GO:0046872">
    <property type="term" value="F:metal ion binding"/>
    <property type="evidence" value="ECO:0007669"/>
    <property type="project" value="UniProtKB-KW"/>
</dbReference>
<evidence type="ECO:0000256" key="12">
    <source>
        <dbReference type="ARBA" id="ARBA00022975"/>
    </source>
</evidence>
<keyword evidence="10" id="KW-0067">ATP-binding</keyword>
<name>A0AAW9J3X5_CLOPF</name>
<dbReference type="InterPro" id="IPR016185">
    <property type="entry name" value="PreATP-grasp_dom_sf"/>
</dbReference>
<dbReference type="GO" id="GO:0006541">
    <property type="term" value="P:glutamine metabolic process"/>
    <property type="evidence" value="ECO:0007669"/>
    <property type="project" value="TreeGrafter"/>
</dbReference>
<feature type="non-terminal residue" evidence="16">
    <location>
        <position position="249"/>
    </location>
</feature>
<dbReference type="SMART" id="SM01096">
    <property type="entry name" value="CPSase_L_D3"/>
    <property type="match status" value="1"/>
</dbReference>
<evidence type="ECO:0000256" key="14">
    <source>
        <dbReference type="ARBA" id="ARBA00047359"/>
    </source>
</evidence>
<keyword evidence="7" id="KW-0479">Metal-binding</keyword>
<dbReference type="PANTHER" id="PTHR11405:SF53">
    <property type="entry name" value="CARBAMOYL-PHOSPHATE SYNTHASE [AMMONIA], MITOCHONDRIAL"/>
    <property type="match status" value="1"/>
</dbReference>
<comment type="cofactor">
    <cofactor evidence="1">
        <name>Mn(2+)</name>
        <dbReference type="ChEBI" id="CHEBI:29035"/>
    </cofactor>
</comment>
<reference evidence="16" key="1">
    <citation type="submission" date="2019-11" db="EMBL/GenBank/DDBJ databases">
        <title>Characterization of Clostridium perfringens isolates from swine manure treated agricultural soils.</title>
        <authorList>
            <person name="Wushke S.T."/>
        </authorList>
    </citation>
    <scope>NUCLEOTIDE SEQUENCE</scope>
    <source>
        <strain evidence="16">X15</strain>
    </source>
</reference>
<dbReference type="SUPFAM" id="SSF48108">
    <property type="entry name" value="Carbamoyl phosphate synthetase, large subunit connection domain"/>
    <property type="match status" value="1"/>
</dbReference>
<evidence type="ECO:0000256" key="2">
    <source>
        <dbReference type="ARBA" id="ARBA00004730"/>
    </source>
</evidence>
<dbReference type="AlphaFoldDB" id="A0AAW9J3X5"/>
<keyword evidence="5" id="KW-0436">Ligase</keyword>
<evidence type="ECO:0000256" key="8">
    <source>
        <dbReference type="ARBA" id="ARBA00022737"/>
    </source>
</evidence>
<evidence type="ECO:0000256" key="1">
    <source>
        <dbReference type="ARBA" id="ARBA00001936"/>
    </source>
</evidence>
<dbReference type="Proteomes" id="UP001289066">
    <property type="component" value="Unassembled WGS sequence"/>
</dbReference>
<keyword evidence="9" id="KW-0547">Nucleotide-binding</keyword>
<dbReference type="GO" id="GO:0004088">
    <property type="term" value="F:carbamoyl-phosphate synthase (glutamine-hydrolyzing) activity"/>
    <property type="evidence" value="ECO:0007669"/>
    <property type="project" value="TreeGrafter"/>
</dbReference>
<evidence type="ECO:0000256" key="10">
    <source>
        <dbReference type="ARBA" id="ARBA00022840"/>
    </source>
</evidence>
<evidence type="ECO:0000313" key="16">
    <source>
        <dbReference type="EMBL" id="MDZ5034177.1"/>
    </source>
</evidence>
<dbReference type="InterPro" id="IPR005480">
    <property type="entry name" value="CPSase_lsu_oligo"/>
</dbReference>
<feature type="domain" description="Carbamoyl-phosphate synthetase large subunit oligomerisation" evidence="15">
    <location>
        <begin position="37"/>
        <end position="160"/>
    </location>
</feature>
<dbReference type="GO" id="GO:0006221">
    <property type="term" value="P:pyrimidine nucleotide biosynthetic process"/>
    <property type="evidence" value="ECO:0007669"/>
    <property type="project" value="UniProtKB-KW"/>
</dbReference>
<keyword evidence="8" id="KW-0677">Repeat</keyword>
<dbReference type="InterPro" id="IPR058047">
    <property type="entry name" value="CPSase_preATP-grasp"/>
</dbReference>
<evidence type="ECO:0000313" key="17">
    <source>
        <dbReference type="Proteomes" id="UP001289066"/>
    </source>
</evidence>
<sequence>AIGANLEAAPLKGVRSLEIGKYSLDHPKFKELSIQELKSIVVKPDDERLFALSEMIRRDYRIESIAKITGIDIFFLEKFKWIVEEETRLKLSKIEDLDKEWLLNLKKKGFSDKAIADMLRVSPDDVYRLRSIWNIKPAYKMVDTCGGEFEALSPYYYSTYEQFDEVEVSDKKKEIVIGSGPIRIGQGIEFDYASVHCVMALKKMGIETIIVNNNPETVSTDFNISDKLYFEPLTEEDVLNIIEKENPYG</sequence>
<dbReference type="EMBL" id="WNVG01000295">
    <property type="protein sequence ID" value="MDZ5034177.1"/>
    <property type="molecule type" value="Genomic_DNA"/>
</dbReference>
<accession>A0AAW9J3X5</accession>
<keyword evidence="12" id="KW-0665">Pyrimidine biosynthesis</keyword>
<keyword evidence="4" id="KW-0055">Arginine biosynthesis</keyword>
<dbReference type="Gene3D" id="3.40.50.20">
    <property type="match status" value="1"/>
</dbReference>
<dbReference type="FunFam" id="3.40.50.20:FF:000001">
    <property type="entry name" value="Carbamoyl-phosphate synthase large chain"/>
    <property type="match status" value="1"/>
</dbReference>
<dbReference type="InterPro" id="IPR036897">
    <property type="entry name" value="CarbamoylP_synth_lsu_oligo_sf"/>
</dbReference>
<dbReference type="PANTHER" id="PTHR11405">
    <property type="entry name" value="CARBAMOYLTRANSFERASE FAMILY MEMBER"/>
    <property type="match status" value="1"/>
</dbReference>
<dbReference type="GO" id="GO:0005524">
    <property type="term" value="F:ATP binding"/>
    <property type="evidence" value="ECO:0007669"/>
    <property type="project" value="UniProtKB-KW"/>
</dbReference>
<dbReference type="Gene3D" id="1.10.1030.10">
    <property type="entry name" value="Carbamoyl-phosphate synthetase, large subunit oligomerisation domain"/>
    <property type="match status" value="1"/>
</dbReference>
<evidence type="ECO:0000256" key="3">
    <source>
        <dbReference type="ARBA" id="ARBA00009799"/>
    </source>
</evidence>
<evidence type="ECO:0000256" key="11">
    <source>
        <dbReference type="ARBA" id="ARBA00022842"/>
    </source>
</evidence>
<proteinExistence type="inferred from homology"/>
<dbReference type="Pfam" id="PF25596">
    <property type="entry name" value="CPSase_L_D1"/>
    <property type="match status" value="1"/>
</dbReference>
<comment type="similarity">
    <text evidence="3">Belongs to the CarB family.</text>
</comment>
<dbReference type="FunFam" id="1.10.1030.10:FF:000002">
    <property type="entry name" value="Carbamoyl-phosphate synthase large chain"/>
    <property type="match status" value="1"/>
</dbReference>
<dbReference type="Pfam" id="PF02787">
    <property type="entry name" value="CPSase_L_D3"/>
    <property type="match status" value="1"/>
</dbReference>
<protein>
    <submittedName>
        <fullName evidence="16">Carbamoyl-phosphate synthase large subunit</fullName>
    </submittedName>
</protein>
<organism evidence="16 17">
    <name type="scientific">Clostridium perfringens</name>
    <dbReference type="NCBI Taxonomy" id="1502"/>
    <lineage>
        <taxon>Bacteria</taxon>
        <taxon>Bacillati</taxon>
        <taxon>Bacillota</taxon>
        <taxon>Clostridia</taxon>
        <taxon>Eubacteriales</taxon>
        <taxon>Clostridiaceae</taxon>
        <taxon>Clostridium</taxon>
    </lineage>
</organism>
<evidence type="ECO:0000259" key="15">
    <source>
        <dbReference type="SMART" id="SM01096"/>
    </source>
</evidence>
<evidence type="ECO:0000256" key="9">
    <source>
        <dbReference type="ARBA" id="ARBA00022741"/>
    </source>
</evidence>
<evidence type="ECO:0000256" key="13">
    <source>
        <dbReference type="ARBA" id="ARBA00023211"/>
    </source>
</evidence>
<evidence type="ECO:0000256" key="4">
    <source>
        <dbReference type="ARBA" id="ARBA00022571"/>
    </source>
</evidence>
<keyword evidence="6" id="KW-0028">Amino-acid biosynthesis</keyword>
<keyword evidence="11" id="KW-0460">Magnesium</keyword>